<gene>
    <name evidence="2" type="ORF">RUMTOR_02862</name>
</gene>
<dbReference type="Proteomes" id="UP000003577">
    <property type="component" value="Unassembled WGS sequence"/>
</dbReference>
<sequence>MKRTPGRGVKKNPENHMFTSCGTSLYDEPRTFL</sequence>
<name>A5KRH0_9FIRM</name>
<proteinExistence type="predicted"/>
<feature type="compositionally biased region" description="Basic residues" evidence="1">
    <location>
        <begin position="1"/>
        <end position="10"/>
    </location>
</feature>
<comment type="caution">
    <text evidence="2">The sequence shown here is derived from an EMBL/GenBank/DDBJ whole genome shotgun (WGS) entry which is preliminary data.</text>
</comment>
<feature type="region of interest" description="Disordered" evidence="1">
    <location>
        <begin position="1"/>
        <end position="22"/>
    </location>
</feature>
<dbReference type="EMBL" id="AAVP02000036">
    <property type="protein sequence ID" value="EDK22974.1"/>
    <property type="molecule type" value="Genomic_DNA"/>
</dbReference>
<reference evidence="2 3" key="2">
    <citation type="submission" date="2007-04" db="EMBL/GenBank/DDBJ databases">
        <title>Draft genome sequence of Ruminococcus torques (ATCC 27756).</title>
        <authorList>
            <person name="Sudarsanam P."/>
            <person name="Ley R."/>
            <person name="Guruge J."/>
            <person name="Turnbaugh P.J."/>
            <person name="Mahowald M."/>
            <person name="Liep D."/>
            <person name="Gordon J."/>
        </authorList>
    </citation>
    <scope>NUCLEOTIDE SEQUENCE [LARGE SCALE GENOMIC DNA]</scope>
    <source>
        <strain evidence="2 3">ATCC 27756</strain>
    </source>
</reference>
<evidence type="ECO:0000313" key="3">
    <source>
        <dbReference type="Proteomes" id="UP000003577"/>
    </source>
</evidence>
<evidence type="ECO:0000256" key="1">
    <source>
        <dbReference type="SAM" id="MobiDB-lite"/>
    </source>
</evidence>
<dbReference type="PaxDb" id="411460-RUMTOR_02862"/>
<dbReference type="HOGENOM" id="CLU_3383610_0_0_9"/>
<evidence type="ECO:0000313" key="2">
    <source>
        <dbReference type="EMBL" id="EDK22974.1"/>
    </source>
</evidence>
<accession>A5KRH0</accession>
<reference evidence="2 3" key="1">
    <citation type="submission" date="2007-03" db="EMBL/GenBank/DDBJ databases">
        <authorList>
            <person name="Fulton L."/>
            <person name="Clifton S."/>
            <person name="Fulton B."/>
            <person name="Xu J."/>
            <person name="Minx P."/>
            <person name="Pepin K.H."/>
            <person name="Johnson M."/>
            <person name="Thiruvilangam P."/>
            <person name="Bhonagiri V."/>
            <person name="Nash W.E."/>
            <person name="Mardis E.R."/>
            <person name="Wilson R.K."/>
        </authorList>
    </citation>
    <scope>NUCLEOTIDE SEQUENCE [LARGE SCALE GENOMIC DNA]</scope>
    <source>
        <strain evidence="2 3">ATCC 27756</strain>
    </source>
</reference>
<organism evidence="2 3">
    <name type="scientific">[Ruminococcus] torques ATCC 27756</name>
    <dbReference type="NCBI Taxonomy" id="411460"/>
    <lineage>
        <taxon>Bacteria</taxon>
        <taxon>Bacillati</taxon>
        <taxon>Bacillota</taxon>
        <taxon>Clostridia</taxon>
        <taxon>Lachnospirales</taxon>
        <taxon>Lachnospiraceae</taxon>
        <taxon>Mediterraneibacter</taxon>
    </lineage>
</organism>
<dbReference type="AlphaFoldDB" id="A5KRH0"/>
<protein>
    <submittedName>
        <fullName evidence="2">Uncharacterized protein</fullName>
    </submittedName>
</protein>